<protein>
    <submittedName>
        <fullName evidence="2">Uncharacterized protein</fullName>
    </submittedName>
</protein>
<evidence type="ECO:0000313" key="2">
    <source>
        <dbReference type="EMBL" id="KAA1426146.1"/>
    </source>
</evidence>
<dbReference type="EMBL" id="VUJW01000009">
    <property type="protein sequence ID" value="KAA1426146.1"/>
    <property type="molecule type" value="Genomic_DNA"/>
</dbReference>
<comment type="caution">
    <text evidence="2">The sequence shown here is derived from an EMBL/GenBank/DDBJ whole genome shotgun (WGS) entry which is preliminary data.</text>
</comment>
<reference evidence="2 3" key="2">
    <citation type="submission" date="2019-09" db="EMBL/GenBank/DDBJ databases">
        <authorList>
            <person name="Jin C."/>
        </authorList>
    </citation>
    <scope>NUCLEOTIDE SEQUENCE [LARGE SCALE GENOMIC DNA]</scope>
    <source>
        <strain evidence="2 3">BN140041</strain>
    </source>
</reference>
<dbReference type="AlphaFoldDB" id="A0A5B1M0F6"/>
<dbReference type="Proteomes" id="UP000324351">
    <property type="component" value="Unassembled WGS sequence"/>
</dbReference>
<feature type="region of interest" description="Disordered" evidence="1">
    <location>
        <begin position="27"/>
        <end position="48"/>
    </location>
</feature>
<organism evidence="2 3">
    <name type="scientific">Nocardioides antri</name>
    <dbReference type="NCBI Taxonomy" id="2607659"/>
    <lineage>
        <taxon>Bacteria</taxon>
        <taxon>Bacillati</taxon>
        <taxon>Actinomycetota</taxon>
        <taxon>Actinomycetes</taxon>
        <taxon>Propionibacteriales</taxon>
        <taxon>Nocardioidaceae</taxon>
        <taxon>Nocardioides</taxon>
    </lineage>
</organism>
<name>A0A5B1M0F6_9ACTN</name>
<keyword evidence="3" id="KW-1185">Reference proteome</keyword>
<sequence length="255" mass="26731">MSSRRSRWARGAAVMALCGGVGLSASEASGDDGLPPPQDGQLSGSVASSGRGEIAVGRQWFRLPRLALWANIGNADDGADPPNVRAEVYIMSPSRSTHRYGEGPEFGVRTLAFGLIPAEATVQIAQVRDGQFPEPWVVGGGPVLGEGDHVMEGRAEIRITGLALDGRAVADLTGVCRAPVDLRLEAGPGYLPYQGGELSGAIDVPAFRGCGSPHLDRLVTSMVSGPDNELTVRQGPISIGKPWPDTTPPTYPLDR</sequence>
<reference evidence="2 3" key="1">
    <citation type="submission" date="2019-09" db="EMBL/GenBank/DDBJ databases">
        <title>Nocardioides panacisoli sp. nov., isolated from the soil of a ginseng field.</title>
        <authorList>
            <person name="Cho C."/>
        </authorList>
    </citation>
    <scope>NUCLEOTIDE SEQUENCE [LARGE SCALE GENOMIC DNA]</scope>
    <source>
        <strain evidence="2 3">BN140041</strain>
    </source>
</reference>
<proteinExistence type="predicted"/>
<gene>
    <name evidence="2" type="ORF">F0U47_14640</name>
</gene>
<accession>A0A5B1M0F6</accession>
<evidence type="ECO:0000313" key="3">
    <source>
        <dbReference type="Proteomes" id="UP000324351"/>
    </source>
</evidence>
<evidence type="ECO:0000256" key="1">
    <source>
        <dbReference type="SAM" id="MobiDB-lite"/>
    </source>
</evidence>
<dbReference type="RefSeq" id="WP_149751222.1">
    <property type="nucleotide sequence ID" value="NZ_VUJW01000009.1"/>
</dbReference>